<proteinExistence type="predicted"/>
<dbReference type="SUPFAM" id="SSF51556">
    <property type="entry name" value="Metallo-dependent hydrolases"/>
    <property type="match status" value="1"/>
</dbReference>
<dbReference type="PANTHER" id="PTHR21240">
    <property type="entry name" value="2-AMINO-3-CARBOXYLMUCONATE-6-SEMIALDEHYDE DECARBOXYLASE"/>
    <property type="match status" value="1"/>
</dbReference>
<name>A0ABT0UR31_9ACTN</name>
<dbReference type="InterPro" id="IPR006680">
    <property type="entry name" value="Amidohydro-rel"/>
</dbReference>
<dbReference type="Proteomes" id="UP001431429">
    <property type="component" value="Unassembled WGS sequence"/>
</dbReference>
<accession>A0ABT0UR31</accession>
<gene>
    <name evidence="3" type="ORF">NBG84_22715</name>
</gene>
<dbReference type="EMBL" id="JAMQAW010000028">
    <property type="protein sequence ID" value="MCM2391069.1"/>
    <property type="molecule type" value="Genomic_DNA"/>
</dbReference>
<dbReference type="Pfam" id="PF04909">
    <property type="entry name" value="Amidohydro_2"/>
    <property type="match status" value="1"/>
</dbReference>
<evidence type="ECO:0000313" key="4">
    <source>
        <dbReference type="Proteomes" id="UP001431429"/>
    </source>
</evidence>
<feature type="domain" description="Amidohydrolase-related" evidence="2">
    <location>
        <begin position="2"/>
        <end position="309"/>
    </location>
</feature>
<organism evidence="3 4">
    <name type="scientific">Streptomyces albipurpureus</name>
    <dbReference type="NCBI Taxonomy" id="2897419"/>
    <lineage>
        <taxon>Bacteria</taxon>
        <taxon>Bacillati</taxon>
        <taxon>Actinomycetota</taxon>
        <taxon>Actinomycetes</taxon>
        <taxon>Kitasatosporales</taxon>
        <taxon>Streptomycetaceae</taxon>
        <taxon>Streptomyces</taxon>
    </lineage>
</organism>
<dbReference type="PANTHER" id="PTHR21240:SF28">
    <property type="entry name" value="ISO-OROTATE DECARBOXYLASE (EUROFUNG)"/>
    <property type="match status" value="1"/>
</dbReference>
<evidence type="ECO:0000313" key="3">
    <source>
        <dbReference type="EMBL" id="MCM2391069.1"/>
    </source>
</evidence>
<dbReference type="Gene3D" id="3.20.20.140">
    <property type="entry name" value="Metal-dependent hydrolases"/>
    <property type="match status" value="1"/>
</dbReference>
<sequence length="321" mass="35400">MDVHHHYTSPAWVRWAEGKDLINPAQLPWWTRWDRTTTLKLMDDAGIATSVLSLAMPVRRFKDPAQVRESVTVAFEAVTELTAAHPDRFSFFAPIFTDDLETSRHSFTRGLDELGALGVQTRASTHGVYLGDPSHNTLLAELNERSAVINTHPLDLPGADPTRPAVPGVPSFLCDFPLDTTRAAVNLILNGTLDRFPNLSFILPHGGGFLPYIASRAEAFAGFLTPAIEPSRVRDYLHRFYYDTAAPMGPESLATLLTVTDPSRLLYGSDWPATPATTITDFALPALDNDHTLTPRQRRHINRDNALRLMPALNRTGAGVG</sequence>
<reference evidence="3" key="1">
    <citation type="submission" date="2022-06" db="EMBL/GenBank/DDBJ databases">
        <title>Genome public.</title>
        <authorList>
            <person name="Sun Q."/>
        </authorList>
    </citation>
    <scope>NUCLEOTIDE SEQUENCE</scope>
    <source>
        <strain evidence="3">CWNU-1</strain>
    </source>
</reference>
<protein>
    <submittedName>
        <fullName evidence="3">Amidohydrolase</fullName>
    </submittedName>
</protein>
<keyword evidence="4" id="KW-1185">Reference proteome</keyword>
<comment type="caution">
    <text evidence="3">The sequence shown here is derived from an EMBL/GenBank/DDBJ whole genome shotgun (WGS) entry which is preliminary data.</text>
</comment>
<evidence type="ECO:0000259" key="2">
    <source>
        <dbReference type="Pfam" id="PF04909"/>
    </source>
</evidence>
<dbReference type="InterPro" id="IPR032466">
    <property type="entry name" value="Metal_Hydrolase"/>
</dbReference>
<evidence type="ECO:0000256" key="1">
    <source>
        <dbReference type="ARBA" id="ARBA00023239"/>
    </source>
</evidence>
<dbReference type="InterPro" id="IPR032465">
    <property type="entry name" value="ACMSD"/>
</dbReference>
<keyword evidence="1" id="KW-0456">Lyase</keyword>